<gene>
    <name evidence="1" type="ORF">Tci_615492</name>
</gene>
<protein>
    <recommendedName>
        <fullName evidence="2">Retrovirus-related Pol polyprotein from transposon TNT 1-94</fullName>
    </recommendedName>
</protein>
<evidence type="ECO:0008006" key="2">
    <source>
        <dbReference type="Google" id="ProtNLM"/>
    </source>
</evidence>
<reference evidence="1" key="1">
    <citation type="journal article" date="2019" name="Sci. Rep.">
        <title>Draft genome of Tanacetum cinerariifolium, the natural source of mosquito coil.</title>
        <authorList>
            <person name="Yamashiro T."/>
            <person name="Shiraishi A."/>
            <person name="Satake H."/>
            <person name="Nakayama K."/>
        </authorList>
    </citation>
    <scope>NUCLEOTIDE SEQUENCE</scope>
</reference>
<proteinExistence type="predicted"/>
<comment type="caution">
    <text evidence="1">The sequence shown here is derived from an EMBL/GenBank/DDBJ whole genome shotgun (WGS) entry which is preliminary data.</text>
</comment>
<dbReference type="CDD" id="cd09272">
    <property type="entry name" value="RNase_HI_RT_Ty1"/>
    <property type="match status" value="1"/>
</dbReference>
<sequence length="123" mass="14250">EYIAAAKALIEAVWMRKFIDGLGDVVPSNKRPMHMLCDNELVIAIVVDPRILKGAKHFHWKYQYIHELIQEREIIVKKFHTDDNVVDPFTKPMLFNKHFEHAMAIGIVHASSLMQICDRLVSI</sequence>
<accession>A0A699JL35</accession>
<feature type="non-terminal residue" evidence="1">
    <location>
        <position position="1"/>
    </location>
</feature>
<name>A0A699JL35_TANCI</name>
<organism evidence="1">
    <name type="scientific">Tanacetum cinerariifolium</name>
    <name type="common">Dalmatian daisy</name>
    <name type="synonym">Chrysanthemum cinerariifolium</name>
    <dbReference type="NCBI Taxonomy" id="118510"/>
    <lineage>
        <taxon>Eukaryota</taxon>
        <taxon>Viridiplantae</taxon>
        <taxon>Streptophyta</taxon>
        <taxon>Embryophyta</taxon>
        <taxon>Tracheophyta</taxon>
        <taxon>Spermatophyta</taxon>
        <taxon>Magnoliopsida</taxon>
        <taxon>eudicotyledons</taxon>
        <taxon>Gunneridae</taxon>
        <taxon>Pentapetalae</taxon>
        <taxon>asterids</taxon>
        <taxon>campanulids</taxon>
        <taxon>Asterales</taxon>
        <taxon>Asteraceae</taxon>
        <taxon>Asteroideae</taxon>
        <taxon>Anthemideae</taxon>
        <taxon>Anthemidinae</taxon>
        <taxon>Tanacetum</taxon>
    </lineage>
</organism>
<evidence type="ECO:0000313" key="1">
    <source>
        <dbReference type="EMBL" id="GFA43520.1"/>
    </source>
</evidence>
<dbReference type="EMBL" id="BKCJ010423514">
    <property type="protein sequence ID" value="GFA43520.1"/>
    <property type="molecule type" value="Genomic_DNA"/>
</dbReference>
<dbReference type="AlphaFoldDB" id="A0A699JL35"/>